<evidence type="ECO:0000313" key="6">
    <source>
        <dbReference type="Proteomes" id="UP000011560"/>
    </source>
</evidence>
<dbReference type="Proteomes" id="UP000011560">
    <property type="component" value="Unassembled WGS sequence"/>
</dbReference>
<dbReference type="InterPro" id="IPR000182">
    <property type="entry name" value="GNAT_dom"/>
</dbReference>
<dbReference type="AlphaFoldDB" id="M0BU37"/>
<reference evidence="5 6" key="1">
    <citation type="journal article" date="2014" name="PLoS Genet.">
        <title>Phylogenetically driven sequencing of extremely halophilic archaea reveals strategies for static and dynamic osmo-response.</title>
        <authorList>
            <person name="Becker E.A."/>
            <person name="Seitzer P.M."/>
            <person name="Tritt A."/>
            <person name="Larsen D."/>
            <person name="Krusor M."/>
            <person name="Yao A.I."/>
            <person name="Wu D."/>
            <person name="Madern D."/>
            <person name="Eisen J.A."/>
            <person name="Darling A.E."/>
            <person name="Facciotti M.T."/>
        </authorList>
    </citation>
    <scope>NUCLEOTIDE SEQUENCE [LARGE SCALE GENOMIC DNA]</scope>
    <source>
        <strain evidence="5 6">JCM 14624</strain>
    </source>
</reference>
<name>M0BU37_9EURY</name>
<dbReference type="CDD" id="cd04301">
    <property type="entry name" value="NAT_SF"/>
    <property type="match status" value="1"/>
</dbReference>
<dbReference type="EMBL" id="AOIQ01000006">
    <property type="protein sequence ID" value="ELZ13627.1"/>
    <property type="molecule type" value="Genomic_DNA"/>
</dbReference>
<sequence length="174" mass="19549">MTADATIRRATPEDAAAIAACYRDAYRVGAERGFPTRMTEIGADTVREWLDADAVTLVAEPGETNVGDGRSGGTEPDGSQPVVGTVRLLEERETPYIERLAVVESWQGSGLGQRLFDRVESIARSRGYDTAQLTTYDTHPFLHEWYESQGYEPIETHEKPDRPFDYVTMERRFE</sequence>
<protein>
    <submittedName>
        <fullName evidence="5">N-acetyltransferase GCN5</fullName>
    </submittedName>
</protein>
<evidence type="ECO:0000259" key="4">
    <source>
        <dbReference type="PROSITE" id="PS51186"/>
    </source>
</evidence>
<dbReference type="InterPro" id="IPR050832">
    <property type="entry name" value="Bact_Acetyltransf"/>
</dbReference>
<dbReference type="GO" id="GO:0016747">
    <property type="term" value="F:acyltransferase activity, transferring groups other than amino-acyl groups"/>
    <property type="evidence" value="ECO:0007669"/>
    <property type="project" value="InterPro"/>
</dbReference>
<proteinExistence type="predicted"/>
<dbReference type="RefSeq" id="WP_007697225.1">
    <property type="nucleotide sequence ID" value="NZ_AOIQ01000006.1"/>
</dbReference>
<feature type="domain" description="N-acetyltransferase" evidence="4">
    <location>
        <begin position="5"/>
        <end position="174"/>
    </location>
</feature>
<dbReference type="OrthoDB" id="11597at2157"/>
<keyword evidence="6" id="KW-1185">Reference proteome</keyword>
<dbReference type="STRING" id="1227490.C479_02241"/>
<dbReference type="Gene3D" id="3.40.630.30">
    <property type="match status" value="1"/>
</dbReference>
<keyword evidence="2" id="KW-0012">Acyltransferase</keyword>
<organism evidence="5 6">
    <name type="scientific">Halovivax asiaticus JCM 14624</name>
    <dbReference type="NCBI Taxonomy" id="1227490"/>
    <lineage>
        <taxon>Archaea</taxon>
        <taxon>Methanobacteriati</taxon>
        <taxon>Methanobacteriota</taxon>
        <taxon>Stenosarchaea group</taxon>
        <taxon>Halobacteria</taxon>
        <taxon>Halobacteriales</taxon>
        <taxon>Natrialbaceae</taxon>
        <taxon>Halovivax</taxon>
    </lineage>
</organism>
<evidence type="ECO:0000256" key="1">
    <source>
        <dbReference type="ARBA" id="ARBA00022679"/>
    </source>
</evidence>
<feature type="region of interest" description="Disordered" evidence="3">
    <location>
        <begin position="60"/>
        <end position="81"/>
    </location>
</feature>
<keyword evidence="1 5" id="KW-0808">Transferase</keyword>
<evidence type="ECO:0000313" key="5">
    <source>
        <dbReference type="EMBL" id="ELZ13627.1"/>
    </source>
</evidence>
<dbReference type="SUPFAM" id="SSF55729">
    <property type="entry name" value="Acyl-CoA N-acyltransferases (Nat)"/>
    <property type="match status" value="1"/>
</dbReference>
<comment type="caution">
    <text evidence="5">The sequence shown here is derived from an EMBL/GenBank/DDBJ whole genome shotgun (WGS) entry which is preliminary data.</text>
</comment>
<dbReference type="Pfam" id="PF00583">
    <property type="entry name" value="Acetyltransf_1"/>
    <property type="match status" value="1"/>
</dbReference>
<evidence type="ECO:0000256" key="3">
    <source>
        <dbReference type="SAM" id="MobiDB-lite"/>
    </source>
</evidence>
<dbReference type="InterPro" id="IPR016181">
    <property type="entry name" value="Acyl_CoA_acyltransferase"/>
</dbReference>
<gene>
    <name evidence="5" type="ORF">C479_02241</name>
</gene>
<evidence type="ECO:0000256" key="2">
    <source>
        <dbReference type="ARBA" id="ARBA00023315"/>
    </source>
</evidence>
<accession>M0BU37</accession>
<dbReference type="PROSITE" id="PS51186">
    <property type="entry name" value="GNAT"/>
    <property type="match status" value="1"/>
</dbReference>
<dbReference type="PANTHER" id="PTHR43877">
    <property type="entry name" value="AMINOALKYLPHOSPHONATE N-ACETYLTRANSFERASE-RELATED-RELATED"/>
    <property type="match status" value="1"/>
</dbReference>